<reference evidence="2" key="1">
    <citation type="submission" date="2017-01" db="EMBL/GenBank/DDBJ databases">
        <authorList>
            <person name="Varghese N."/>
            <person name="Submissions S."/>
        </authorList>
    </citation>
    <scope>NUCLEOTIDE SEQUENCE [LARGE SCALE GENOMIC DNA]</scope>
    <source>
        <strain evidence="2">DSM 46698</strain>
    </source>
</reference>
<dbReference type="InterPro" id="IPR006944">
    <property type="entry name" value="Phage/GTA_portal"/>
</dbReference>
<dbReference type="OrthoDB" id="9765386at2"/>
<accession>A0A1N7MRB7</accession>
<organism evidence="1 2">
    <name type="scientific">Belliella pelovolcani</name>
    <dbReference type="NCBI Taxonomy" id="529505"/>
    <lineage>
        <taxon>Bacteria</taxon>
        <taxon>Pseudomonadati</taxon>
        <taxon>Bacteroidota</taxon>
        <taxon>Cytophagia</taxon>
        <taxon>Cytophagales</taxon>
        <taxon>Cyclobacteriaceae</taxon>
        <taxon>Belliella</taxon>
    </lineage>
</organism>
<keyword evidence="2" id="KW-1185">Reference proteome</keyword>
<protein>
    <submittedName>
        <fullName evidence="1">Phage portal protein, HK97 family</fullName>
    </submittedName>
</protein>
<evidence type="ECO:0000313" key="2">
    <source>
        <dbReference type="Proteomes" id="UP000186026"/>
    </source>
</evidence>
<dbReference type="RefSeq" id="WP_076500921.1">
    <property type="nucleotide sequence ID" value="NZ_FTOP01000007.1"/>
</dbReference>
<gene>
    <name evidence="1" type="ORF">SAMN05421761_10766</name>
</gene>
<dbReference type="NCBIfam" id="TIGR01537">
    <property type="entry name" value="portal_HK97"/>
    <property type="match status" value="1"/>
</dbReference>
<dbReference type="EMBL" id="FTOP01000007">
    <property type="protein sequence ID" value="SIS88674.1"/>
    <property type="molecule type" value="Genomic_DNA"/>
</dbReference>
<proteinExistence type="predicted"/>
<dbReference type="Gene3D" id="3.40.140.120">
    <property type="match status" value="1"/>
</dbReference>
<dbReference type="Gene3D" id="1.20.1270.210">
    <property type="match status" value="1"/>
</dbReference>
<sequence length="406" mass="46596">MNISKFFGFGFSKLEFPDIISIDDLGINSNINHQSALSIASFYRGVNIISNTIASLPIKLYKGKETLKNDLYFLLKNKPNNYQSAYEFINTMVMIMLIKGNSFAKINRDERSNIISLTIIEYTSVEAILYNDKLYFKFDDKSPILNDDLLHFKNIGTGYLGIDVVNNFKRNLNININAIDYTNKVYTGEASSIKGSITYDKPLKKEQRDRLRDELQNNFSGKGGKRIIFLEDGMKLDNINLDPSQTRFLESRKFETEEIANMLNLPPFMLMAEKNTSTGVEADNIRFYQTSLLPLITKIEQEINSKLLTKDELLNDVYVKIMVNAILRGDSKSRGEFYKSLFYLGSISPEEIRELEDLPSDIKGDTYIMGNLIPKSIVNRFWDSKARNEYSKAELNESELNEDDDE</sequence>
<evidence type="ECO:0000313" key="1">
    <source>
        <dbReference type="EMBL" id="SIS88674.1"/>
    </source>
</evidence>
<dbReference type="STRING" id="529505.SAMN05421761_10766"/>
<name>A0A1N7MRB7_9BACT</name>
<dbReference type="Proteomes" id="UP000186026">
    <property type="component" value="Unassembled WGS sequence"/>
</dbReference>
<dbReference type="InterPro" id="IPR006427">
    <property type="entry name" value="Portal_HK97"/>
</dbReference>
<dbReference type="AlphaFoldDB" id="A0A1N7MRB7"/>
<dbReference type="Pfam" id="PF04860">
    <property type="entry name" value="Phage_portal"/>
    <property type="match status" value="1"/>
</dbReference>
<dbReference type="Gene3D" id="3.30.1120.70">
    <property type="match status" value="1"/>
</dbReference>